<keyword evidence="3" id="KW-1185">Reference proteome</keyword>
<dbReference type="OrthoDB" id="10002937at2759"/>
<reference evidence="1" key="1">
    <citation type="submission" date="2021-02" db="EMBL/GenBank/DDBJ databases">
        <authorList>
            <person name="Nowell W R."/>
        </authorList>
    </citation>
    <scope>NUCLEOTIDE SEQUENCE</scope>
</reference>
<organism evidence="1 3">
    <name type="scientific">Didymodactylos carnosus</name>
    <dbReference type="NCBI Taxonomy" id="1234261"/>
    <lineage>
        <taxon>Eukaryota</taxon>
        <taxon>Metazoa</taxon>
        <taxon>Spiralia</taxon>
        <taxon>Gnathifera</taxon>
        <taxon>Rotifera</taxon>
        <taxon>Eurotatoria</taxon>
        <taxon>Bdelloidea</taxon>
        <taxon>Philodinida</taxon>
        <taxon>Philodinidae</taxon>
        <taxon>Didymodactylos</taxon>
    </lineage>
</organism>
<dbReference type="EMBL" id="CAJNOQ010022281">
    <property type="protein sequence ID" value="CAF1499137.1"/>
    <property type="molecule type" value="Genomic_DNA"/>
</dbReference>
<dbReference type="Proteomes" id="UP000663829">
    <property type="component" value="Unassembled WGS sequence"/>
</dbReference>
<evidence type="ECO:0000313" key="3">
    <source>
        <dbReference type="Proteomes" id="UP000663829"/>
    </source>
</evidence>
<protein>
    <submittedName>
        <fullName evidence="1">Uncharacterized protein</fullName>
    </submittedName>
</protein>
<comment type="caution">
    <text evidence="1">The sequence shown here is derived from an EMBL/GenBank/DDBJ whole genome shotgun (WGS) entry which is preliminary data.</text>
</comment>
<dbReference type="AlphaFoldDB" id="A0A815T103"/>
<gene>
    <name evidence="1" type="ORF">GPM918_LOCUS36601</name>
    <name evidence="2" type="ORF">SRO942_LOCUS37342</name>
</gene>
<accession>A0A815T103</accession>
<dbReference type="Proteomes" id="UP000681722">
    <property type="component" value="Unassembled WGS sequence"/>
</dbReference>
<dbReference type="EMBL" id="CAJOBC010087790">
    <property type="protein sequence ID" value="CAF4361028.1"/>
    <property type="molecule type" value="Genomic_DNA"/>
</dbReference>
<evidence type="ECO:0000313" key="1">
    <source>
        <dbReference type="EMBL" id="CAF1499137.1"/>
    </source>
</evidence>
<sequence>MTTTTMPAINSCPVNEVLYKNHCYYLDGSGGNCLVGYSRASEIILSKIAREFIDKDYKTTISDNCCIWTRDEYQNYGMPVGFCSQPGPFRHEPVKHGSNCKSATNNERKQLTFCGSD</sequence>
<name>A0A815T103_9BILA</name>
<evidence type="ECO:0000313" key="2">
    <source>
        <dbReference type="EMBL" id="CAF4361028.1"/>
    </source>
</evidence>
<proteinExistence type="predicted"/>